<feature type="region of interest" description="Disordered" evidence="1">
    <location>
        <begin position="68"/>
        <end position="96"/>
    </location>
</feature>
<dbReference type="InterPro" id="IPR035979">
    <property type="entry name" value="RBD_domain_sf"/>
</dbReference>
<evidence type="ECO:0000313" key="4">
    <source>
        <dbReference type="Proteomes" id="UP000626109"/>
    </source>
</evidence>
<dbReference type="Gene3D" id="3.30.70.330">
    <property type="match status" value="1"/>
</dbReference>
<feature type="compositionally biased region" description="Polar residues" evidence="1">
    <location>
        <begin position="122"/>
        <end position="132"/>
    </location>
</feature>
<dbReference type="Pfam" id="PF04059">
    <property type="entry name" value="RRM_2"/>
    <property type="match status" value="1"/>
</dbReference>
<dbReference type="InterPro" id="IPR012677">
    <property type="entry name" value="Nucleotide-bd_a/b_plait_sf"/>
</dbReference>
<feature type="non-terminal residue" evidence="3">
    <location>
        <position position="1"/>
    </location>
</feature>
<feature type="compositionally biased region" description="Low complexity" evidence="1">
    <location>
        <begin position="74"/>
        <end position="85"/>
    </location>
</feature>
<dbReference type="AlphaFoldDB" id="A0A813KY27"/>
<reference evidence="3" key="1">
    <citation type="submission" date="2021-02" db="EMBL/GenBank/DDBJ databases">
        <authorList>
            <person name="Dougan E. K."/>
            <person name="Rhodes N."/>
            <person name="Thang M."/>
            <person name="Chan C."/>
        </authorList>
    </citation>
    <scope>NUCLEOTIDE SEQUENCE</scope>
</reference>
<dbReference type="SUPFAM" id="SSF54928">
    <property type="entry name" value="RNA-binding domain, RBD"/>
    <property type="match status" value="1"/>
</dbReference>
<dbReference type="Proteomes" id="UP000626109">
    <property type="component" value="Unassembled WGS sequence"/>
</dbReference>
<evidence type="ECO:0000313" key="3">
    <source>
        <dbReference type="EMBL" id="CAE8715531.1"/>
    </source>
</evidence>
<organism evidence="3 4">
    <name type="scientific">Polarella glacialis</name>
    <name type="common">Dinoflagellate</name>
    <dbReference type="NCBI Taxonomy" id="89957"/>
    <lineage>
        <taxon>Eukaryota</taxon>
        <taxon>Sar</taxon>
        <taxon>Alveolata</taxon>
        <taxon>Dinophyceae</taxon>
        <taxon>Suessiales</taxon>
        <taxon>Suessiaceae</taxon>
        <taxon>Polarella</taxon>
    </lineage>
</organism>
<gene>
    <name evidence="3" type="ORF">PGLA2088_LOCUS38597</name>
</gene>
<accession>A0A813KY27</accession>
<name>A0A813KY27_POLGL</name>
<dbReference type="EMBL" id="CAJNNW010032808">
    <property type="protein sequence ID" value="CAE8715531.1"/>
    <property type="molecule type" value="Genomic_DNA"/>
</dbReference>
<dbReference type="GO" id="GO:0003676">
    <property type="term" value="F:nucleic acid binding"/>
    <property type="evidence" value="ECO:0007669"/>
    <property type="project" value="InterPro"/>
</dbReference>
<proteinExistence type="predicted"/>
<sequence>SDDGADGNPGEPIPSLDEWANAVALREERTVLRQELFRRHQLLEAVWGSGQALPGEGEFFLPEEWDMTRPGDVPGTTASTAGPAAELSAPGSSQAGHSALLHQGASELPMERPEPFLIPESPLSSTSPSQNLLDHGSDGPPGVEDEFATTLQVKPIPQFYNQASLARVFENEGTYNFLHIPYCERQRRPTSYAFINFVSPEHAREFRLKWHRSYIPWSQLPLTVNIARVQGVEANFANYRARSGGKGYPASHRPLLL</sequence>
<feature type="region of interest" description="Disordered" evidence="1">
    <location>
        <begin position="112"/>
        <end position="141"/>
    </location>
</feature>
<comment type="caution">
    <text evidence="3">The sequence shown here is derived from an EMBL/GenBank/DDBJ whole genome shotgun (WGS) entry which is preliminary data.</text>
</comment>
<dbReference type="InterPro" id="IPR007201">
    <property type="entry name" value="Mei2-like_Rrm_C"/>
</dbReference>
<feature type="domain" description="Mei2-like C-terminal RNA recognition motif" evidence="2">
    <location>
        <begin position="149"/>
        <end position="207"/>
    </location>
</feature>
<evidence type="ECO:0000259" key="2">
    <source>
        <dbReference type="Pfam" id="PF04059"/>
    </source>
</evidence>
<evidence type="ECO:0000256" key="1">
    <source>
        <dbReference type="SAM" id="MobiDB-lite"/>
    </source>
</evidence>
<protein>
    <recommendedName>
        <fullName evidence="2">Mei2-like C-terminal RNA recognition motif domain-containing protein</fullName>
    </recommendedName>
</protein>